<dbReference type="Gene3D" id="1.10.287.130">
    <property type="match status" value="1"/>
</dbReference>
<organism evidence="11 12">
    <name type="scientific">Colwellia psychrerythraea</name>
    <name type="common">Vibrio psychroerythus</name>
    <dbReference type="NCBI Taxonomy" id="28229"/>
    <lineage>
        <taxon>Bacteria</taxon>
        <taxon>Pseudomonadati</taxon>
        <taxon>Pseudomonadota</taxon>
        <taxon>Gammaproteobacteria</taxon>
        <taxon>Alteromonadales</taxon>
        <taxon>Colwelliaceae</taxon>
        <taxon>Colwellia</taxon>
    </lineage>
</organism>
<sequence length="362" mass="41666">MFNQQLLQANEQLQHHQTLPPQVKKVANLSKFGLTLAPNKQFMEFDADDLFGEFSHKDKHYHYMKLIDGLLLMDVTEQVVVKRGAKDIIVILVLVFLPCIAMSVYIARTISTHALKPFHRLSQHFQLKDKQQQKTFEKLIDIEEADVKAIAQRLEQALTKQELLIKEQAAFNQGMSHEIRTPLQVMSHSLELLETNHSELYHQPLIQRFVKSLARIKRISNALLWLTSKEQHQGKSCINMVLDKVLLESKNFVTVHHLDITLNNINQYQPTVTMPDEVLELIFFNLLNNAIHHGIHSNDSNVLTITIDKNAIIFSNEIANIMSEQQHFNLGLNLITKLAERFNSSFTTKVTDNQFNATLSFD</sequence>
<dbReference type="InterPro" id="IPR003661">
    <property type="entry name" value="HisK_dim/P_dom"/>
</dbReference>
<dbReference type="SUPFAM" id="SSF55874">
    <property type="entry name" value="ATPase domain of HSP90 chaperone/DNA topoisomerase II/histidine kinase"/>
    <property type="match status" value="1"/>
</dbReference>
<comment type="subcellular location">
    <subcellularLocation>
        <location evidence="2">Cell membrane</location>
        <topology evidence="2">Multi-pass membrane protein</topology>
    </subcellularLocation>
</comment>
<dbReference type="EMBL" id="MAAF01000056">
    <property type="protein sequence ID" value="OUR80828.1"/>
    <property type="molecule type" value="Genomic_DNA"/>
</dbReference>
<evidence type="ECO:0000259" key="10">
    <source>
        <dbReference type="PROSITE" id="PS50109"/>
    </source>
</evidence>
<dbReference type="GO" id="GO:0005886">
    <property type="term" value="C:plasma membrane"/>
    <property type="evidence" value="ECO:0007669"/>
    <property type="project" value="UniProtKB-SubCell"/>
</dbReference>
<keyword evidence="9" id="KW-1133">Transmembrane helix</keyword>
<dbReference type="EC" id="2.7.13.3" evidence="3"/>
<dbReference type="InterPro" id="IPR050980">
    <property type="entry name" value="2C_sensor_his_kinase"/>
</dbReference>
<name>A0A1Y5EDP3_COLPS</name>
<dbReference type="InterPro" id="IPR036097">
    <property type="entry name" value="HisK_dim/P_sf"/>
</dbReference>
<dbReference type="AlphaFoldDB" id="A0A1Y5EDP3"/>
<evidence type="ECO:0000256" key="6">
    <source>
        <dbReference type="ARBA" id="ARBA00022741"/>
    </source>
</evidence>
<proteinExistence type="predicted"/>
<evidence type="ECO:0000256" key="8">
    <source>
        <dbReference type="ARBA" id="ARBA00022840"/>
    </source>
</evidence>
<dbReference type="Proteomes" id="UP000243053">
    <property type="component" value="Unassembled WGS sequence"/>
</dbReference>
<dbReference type="InterPro" id="IPR005467">
    <property type="entry name" value="His_kinase_dom"/>
</dbReference>
<evidence type="ECO:0000256" key="7">
    <source>
        <dbReference type="ARBA" id="ARBA00022777"/>
    </source>
</evidence>
<comment type="catalytic activity">
    <reaction evidence="1">
        <text>ATP + protein L-histidine = ADP + protein N-phospho-L-histidine.</text>
        <dbReference type="EC" id="2.7.13.3"/>
    </reaction>
</comment>
<protein>
    <recommendedName>
        <fullName evidence="3">histidine kinase</fullName>
        <ecNumber evidence="3">2.7.13.3</ecNumber>
    </recommendedName>
</protein>
<evidence type="ECO:0000256" key="5">
    <source>
        <dbReference type="ARBA" id="ARBA00022679"/>
    </source>
</evidence>
<evidence type="ECO:0000256" key="9">
    <source>
        <dbReference type="SAM" id="Phobius"/>
    </source>
</evidence>
<dbReference type="InterPro" id="IPR036890">
    <property type="entry name" value="HATPase_C_sf"/>
</dbReference>
<dbReference type="SMART" id="SM00388">
    <property type="entry name" value="HisKA"/>
    <property type="match status" value="1"/>
</dbReference>
<evidence type="ECO:0000256" key="1">
    <source>
        <dbReference type="ARBA" id="ARBA00000085"/>
    </source>
</evidence>
<dbReference type="GO" id="GO:0005524">
    <property type="term" value="F:ATP binding"/>
    <property type="evidence" value="ECO:0007669"/>
    <property type="project" value="UniProtKB-KW"/>
</dbReference>
<evidence type="ECO:0000256" key="3">
    <source>
        <dbReference type="ARBA" id="ARBA00012438"/>
    </source>
</evidence>
<keyword evidence="4" id="KW-1003">Cell membrane</keyword>
<evidence type="ECO:0000313" key="12">
    <source>
        <dbReference type="Proteomes" id="UP000243053"/>
    </source>
</evidence>
<keyword evidence="6" id="KW-0547">Nucleotide-binding</keyword>
<keyword evidence="7" id="KW-0418">Kinase</keyword>
<keyword evidence="9" id="KW-0472">Membrane</keyword>
<dbReference type="CDD" id="cd00082">
    <property type="entry name" value="HisKA"/>
    <property type="match status" value="1"/>
</dbReference>
<dbReference type="PROSITE" id="PS50109">
    <property type="entry name" value="HIS_KIN"/>
    <property type="match status" value="1"/>
</dbReference>
<evidence type="ECO:0000256" key="4">
    <source>
        <dbReference type="ARBA" id="ARBA00022475"/>
    </source>
</evidence>
<dbReference type="GO" id="GO:0000155">
    <property type="term" value="F:phosphorelay sensor kinase activity"/>
    <property type="evidence" value="ECO:0007669"/>
    <property type="project" value="InterPro"/>
</dbReference>
<evidence type="ECO:0000256" key="2">
    <source>
        <dbReference type="ARBA" id="ARBA00004651"/>
    </source>
</evidence>
<keyword evidence="5" id="KW-0808">Transferase</keyword>
<accession>A0A1Y5EDP3</accession>
<reference evidence="12" key="1">
    <citation type="journal article" date="2017" name="Proc. Natl. Acad. Sci. U.S.A.">
        <title>Simulation of Deepwater Horizon oil plume reveals substrate specialization within a complex community of hydrocarbon degraders.</title>
        <authorList>
            <person name="Hu P."/>
            <person name="Dubinsky E.A."/>
            <person name="Probst A.J."/>
            <person name="Wang J."/>
            <person name="Sieber C.M.K."/>
            <person name="Tom L.M."/>
            <person name="Gardinali P."/>
            <person name="Banfield J.F."/>
            <person name="Atlas R.M."/>
            <person name="Andersen G.L."/>
        </authorList>
    </citation>
    <scope>NUCLEOTIDE SEQUENCE [LARGE SCALE GENOMIC DNA]</scope>
</reference>
<evidence type="ECO:0000313" key="11">
    <source>
        <dbReference type="EMBL" id="OUR80828.1"/>
    </source>
</evidence>
<dbReference type="Pfam" id="PF00512">
    <property type="entry name" value="HisKA"/>
    <property type="match status" value="1"/>
</dbReference>
<dbReference type="PANTHER" id="PTHR44936:SF10">
    <property type="entry name" value="SENSOR PROTEIN RSTB"/>
    <property type="match status" value="1"/>
</dbReference>
<feature type="domain" description="Histidine kinase" evidence="10">
    <location>
        <begin position="174"/>
        <end position="362"/>
    </location>
</feature>
<feature type="transmembrane region" description="Helical" evidence="9">
    <location>
        <begin position="88"/>
        <end position="107"/>
    </location>
</feature>
<keyword evidence="9" id="KW-0812">Transmembrane</keyword>
<dbReference type="PANTHER" id="PTHR44936">
    <property type="entry name" value="SENSOR PROTEIN CREC"/>
    <property type="match status" value="1"/>
</dbReference>
<dbReference type="SUPFAM" id="SSF47384">
    <property type="entry name" value="Homodimeric domain of signal transducing histidine kinase"/>
    <property type="match status" value="1"/>
</dbReference>
<gene>
    <name evidence="11" type="ORF">A9Q75_09130</name>
</gene>
<keyword evidence="8" id="KW-0067">ATP-binding</keyword>
<comment type="caution">
    <text evidence="11">The sequence shown here is derived from an EMBL/GenBank/DDBJ whole genome shotgun (WGS) entry which is preliminary data.</text>
</comment>